<accession>A0A654FD02</accession>
<dbReference type="SUPFAM" id="SSF101936">
    <property type="entry name" value="DNA-binding pseudobarrel domain"/>
    <property type="match status" value="1"/>
</dbReference>
<dbReference type="AlphaFoldDB" id="A0A5S9XGL0"/>
<evidence type="ECO:0000313" key="9">
    <source>
        <dbReference type="Proteomes" id="UP000434276"/>
    </source>
</evidence>
<dbReference type="Proteomes" id="UP000434276">
    <property type="component" value="Unassembled WGS sequence"/>
</dbReference>
<evidence type="ECO:0000313" key="6">
    <source>
        <dbReference type="EMBL" id="CAA0384035.1"/>
    </source>
</evidence>
<proteinExistence type="predicted"/>
<dbReference type="GO" id="GO:0005634">
    <property type="term" value="C:nucleus"/>
    <property type="evidence" value="ECO:0007669"/>
    <property type="project" value="UniProtKB-SubCell"/>
</dbReference>
<dbReference type="Proteomes" id="UP000426265">
    <property type="component" value="Unassembled WGS sequence"/>
</dbReference>
<gene>
    <name evidence="7" type="ORF">AN1_LOCUS14392</name>
    <name evidence="6" type="ORF">C24_LOCUS14231</name>
</gene>
<evidence type="ECO:0000256" key="5">
    <source>
        <dbReference type="ARBA" id="ARBA00023242"/>
    </source>
</evidence>
<reference evidence="6 9" key="1">
    <citation type="submission" date="2019-12" db="EMBL/GenBank/DDBJ databases">
        <authorList>
            <person name="Jiao W.-B."/>
            <person name="Schneeberger K."/>
        </authorList>
    </citation>
    <scope>NUCLEOTIDE SEQUENCE [LARGE SCALE GENOMIC DNA]</scope>
    <source>
        <strain evidence="8">cv. An-1</strain>
        <strain evidence="9">cv. C24</strain>
    </source>
</reference>
<dbReference type="EMBL" id="CACSHJ010000089">
    <property type="protein sequence ID" value="CAA0384035.1"/>
    <property type="molecule type" value="Genomic_DNA"/>
</dbReference>
<dbReference type="PANTHER" id="PTHR34269:SF17">
    <property type="entry name" value="B3 DOMAIN PROTEIN"/>
    <property type="match status" value="1"/>
</dbReference>
<evidence type="ECO:0000256" key="1">
    <source>
        <dbReference type="ARBA" id="ARBA00004123"/>
    </source>
</evidence>
<keyword evidence="4" id="KW-0804">Transcription</keyword>
<keyword evidence="2" id="KW-0805">Transcription regulation</keyword>
<dbReference type="InterPro" id="IPR051442">
    <property type="entry name" value="B3_domain"/>
</dbReference>
<dbReference type="PANTHER" id="PTHR34269">
    <property type="entry name" value="TRANSCRIPTION FACTOR B3-DOMAIN FAMILY-RELATED"/>
    <property type="match status" value="1"/>
</dbReference>
<evidence type="ECO:0000313" key="8">
    <source>
        <dbReference type="Proteomes" id="UP000426265"/>
    </source>
</evidence>
<dbReference type="InterPro" id="IPR015300">
    <property type="entry name" value="DNA-bd_pseudobarrel_sf"/>
</dbReference>
<evidence type="ECO:0000256" key="2">
    <source>
        <dbReference type="ARBA" id="ARBA00023015"/>
    </source>
</evidence>
<protein>
    <recommendedName>
        <fullName evidence="10">TF-B3 domain-containing protein</fullName>
    </recommendedName>
</protein>
<organism evidence="6 9">
    <name type="scientific">Arabidopsis thaliana</name>
    <name type="common">Mouse-ear cress</name>
    <dbReference type="NCBI Taxonomy" id="3702"/>
    <lineage>
        <taxon>Eukaryota</taxon>
        <taxon>Viridiplantae</taxon>
        <taxon>Streptophyta</taxon>
        <taxon>Embryophyta</taxon>
        <taxon>Tracheophyta</taxon>
        <taxon>Spermatophyta</taxon>
        <taxon>Magnoliopsida</taxon>
        <taxon>eudicotyledons</taxon>
        <taxon>Gunneridae</taxon>
        <taxon>Pentapetalae</taxon>
        <taxon>rosids</taxon>
        <taxon>malvids</taxon>
        <taxon>Brassicales</taxon>
        <taxon>Brassicaceae</taxon>
        <taxon>Camelineae</taxon>
        <taxon>Arabidopsis</taxon>
    </lineage>
</organism>
<dbReference type="ExpressionAtlas" id="A0A5S9XGL0">
    <property type="expression patterns" value="baseline and differential"/>
</dbReference>
<name>A0A5S9XGL0_ARATH</name>
<dbReference type="GO" id="GO:0003677">
    <property type="term" value="F:DNA binding"/>
    <property type="evidence" value="ECO:0007669"/>
    <property type="project" value="UniProtKB-KW"/>
</dbReference>
<evidence type="ECO:0000256" key="4">
    <source>
        <dbReference type="ARBA" id="ARBA00023163"/>
    </source>
</evidence>
<dbReference type="OrthoDB" id="10387468at2759"/>
<evidence type="ECO:0000256" key="3">
    <source>
        <dbReference type="ARBA" id="ARBA00023125"/>
    </source>
</evidence>
<keyword evidence="3" id="KW-0238">DNA-binding</keyword>
<evidence type="ECO:0000313" key="7">
    <source>
        <dbReference type="EMBL" id="VYS58948.1"/>
    </source>
</evidence>
<accession>A0A5S9XGL0</accession>
<comment type="subcellular location">
    <subcellularLocation>
        <location evidence="1">Nucleus</location>
    </subcellularLocation>
</comment>
<keyword evidence="5" id="KW-0539">Nucleus</keyword>
<dbReference type="Gene3D" id="2.40.330.10">
    <property type="entry name" value="DNA-binding pseudobarrel domain"/>
    <property type="match status" value="1"/>
</dbReference>
<evidence type="ECO:0008006" key="10">
    <source>
        <dbReference type="Google" id="ProtNLM"/>
    </source>
</evidence>
<dbReference type="EMBL" id="CACRSJ010000106">
    <property type="protein sequence ID" value="VYS58948.1"/>
    <property type="molecule type" value="Genomic_DNA"/>
</dbReference>
<sequence>MEWELVMNLRNSVEVIVKDVNGNEYHVTLVKYQNGHYYFMGKWMDIVRAKGYKRDDEISLLWDKSNEVFYII</sequence>